<dbReference type="Proteomes" id="UP000325286">
    <property type="component" value="Chromosome"/>
</dbReference>
<accession>A0A5B9QYJ1</accession>
<dbReference type="Gene3D" id="2.60.40.10">
    <property type="entry name" value="Immunoglobulins"/>
    <property type="match status" value="1"/>
</dbReference>
<dbReference type="InterPro" id="IPR013783">
    <property type="entry name" value="Ig-like_fold"/>
</dbReference>
<dbReference type="OrthoDB" id="286361at2"/>
<dbReference type="RefSeq" id="WP_148080518.1">
    <property type="nucleotide sequence ID" value="NZ_CP042914.1"/>
</dbReference>
<dbReference type="KEGG" id="rul:UC8_49620"/>
<dbReference type="InterPro" id="IPR008964">
    <property type="entry name" value="Invasin/intimin_cell_adhesion"/>
</dbReference>
<name>A0A5B9QYJ1_9BACT</name>
<feature type="compositionally biased region" description="Pro residues" evidence="1">
    <location>
        <begin position="111"/>
        <end position="127"/>
    </location>
</feature>
<evidence type="ECO:0008006" key="4">
    <source>
        <dbReference type="Google" id="ProtNLM"/>
    </source>
</evidence>
<feature type="region of interest" description="Disordered" evidence="1">
    <location>
        <begin position="110"/>
        <end position="129"/>
    </location>
</feature>
<protein>
    <recommendedName>
        <fullName evidence="4">Carboxypeptidase regulatory-like domain-containing protein</fullName>
    </recommendedName>
</protein>
<keyword evidence="3" id="KW-1185">Reference proteome</keyword>
<dbReference type="SUPFAM" id="SSF49373">
    <property type="entry name" value="Invasin/intimin cell-adhesion fragments"/>
    <property type="match status" value="1"/>
</dbReference>
<gene>
    <name evidence="2" type="ORF">UC8_49620</name>
</gene>
<evidence type="ECO:0000256" key="1">
    <source>
        <dbReference type="SAM" id="MobiDB-lite"/>
    </source>
</evidence>
<dbReference type="EMBL" id="CP042914">
    <property type="protein sequence ID" value="QEG42920.1"/>
    <property type="molecule type" value="Genomic_DNA"/>
</dbReference>
<proteinExistence type="predicted"/>
<evidence type="ECO:0000313" key="2">
    <source>
        <dbReference type="EMBL" id="QEG42920.1"/>
    </source>
</evidence>
<sequence length="151" mass="15651">MKSSPVWNSPVRVAGGRGNRFAGLLVVSGLLLAVGCGKSSEYPLVPVTGTVTQNGSPLAGVNVMFMPESGEGAPSGGLTDESGKFSLQYNNGQKGAVLGPHRVVISVPAEEVPPPTAGQPPARPTKPAPEYFKTATVKDGENDFAFEVMQR</sequence>
<reference evidence="2 3" key="1">
    <citation type="submission" date="2019-08" db="EMBL/GenBank/DDBJ databases">
        <title>Deep-cultivation of Planctomycetes and their phenomic and genomic characterization uncovers novel biology.</title>
        <authorList>
            <person name="Wiegand S."/>
            <person name="Jogler M."/>
            <person name="Boedeker C."/>
            <person name="Pinto D."/>
            <person name="Vollmers J."/>
            <person name="Rivas-Marin E."/>
            <person name="Kohn T."/>
            <person name="Peeters S.H."/>
            <person name="Heuer A."/>
            <person name="Rast P."/>
            <person name="Oberbeckmann S."/>
            <person name="Bunk B."/>
            <person name="Jeske O."/>
            <person name="Meyerdierks A."/>
            <person name="Storesund J.E."/>
            <person name="Kallscheuer N."/>
            <person name="Luecker S."/>
            <person name="Lage O.M."/>
            <person name="Pohl T."/>
            <person name="Merkel B.J."/>
            <person name="Hornburger P."/>
            <person name="Mueller R.-W."/>
            <person name="Bruemmer F."/>
            <person name="Labrenz M."/>
            <person name="Spormann A.M."/>
            <person name="Op den Camp H."/>
            <person name="Overmann J."/>
            <person name="Amann R."/>
            <person name="Jetten M.S.M."/>
            <person name="Mascher T."/>
            <person name="Medema M.H."/>
            <person name="Devos D.P."/>
            <person name="Kaster A.-K."/>
            <person name="Ovreas L."/>
            <person name="Rohde M."/>
            <person name="Galperin M.Y."/>
            <person name="Jogler C."/>
        </authorList>
    </citation>
    <scope>NUCLEOTIDE SEQUENCE [LARGE SCALE GENOMIC DNA]</scope>
    <source>
        <strain evidence="2 3">UC8</strain>
    </source>
</reference>
<organism evidence="2 3">
    <name type="scientific">Roseimaritima ulvae</name>
    <dbReference type="NCBI Taxonomy" id="980254"/>
    <lineage>
        <taxon>Bacteria</taxon>
        <taxon>Pseudomonadati</taxon>
        <taxon>Planctomycetota</taxon>
        <taxon>Planctomycetia</taxon>
        <taxon>Pirellulales</taxon>
        <taxon>Pirellulaceae</taxon>
        <taxon>Roseimaritima</taxon>
    </lineage>
</organism>
<evidence type="ECO:0000313" key="3">
    <source>
        <dbReference type="Proteomes" id="UP000325286"/>
    </source>
</evidence>
<dbReference type="AlphaFoldDB" id="A0A5B9QYJ1"/>